<evidence type="ECO:0000313" key="1">
    <source>
        <dbReference type="EMBL" id="KKK75125.1"/>
    </source>
</evidence>
<reference evidence="1" key="1">
    <citation type="journal article" date="2015" name="Nature">
        <title>Complex archaea that bridge the gap between prokaryotes and eukaryotes.</title>
        <authorList>
            <person name="Spang A."/>
            <person name="Saw J.H."/>
            <person name="Jorgensen S.L."/>
            <person name="Zaremba-Niedzwiedzka K."/>
            <person name="Martijn J."/>
            <person name="Lind A.E."/>
            <person name="van Eijk R."/>
            <person name="Schleper C."/>
            <person name="Guy L."/>
            <person name="Ettema T.J."/>
        </authorList>
    </citation>
    <scope>NUCLEOTIDE SEQUENCE</scope>
</reference>
<evidence type="ECO:0008006" key="2">
    <source>
        <dbReference type="Google" id="ProtNLM"/>
    </source>
</evidence>
<dbReference type="AlphaFoldDB" id="A0A0F8YN06"/>
<sequence length="86" mass="9734">MGVRINMEPKLYTPWDLHGIDQAAVIFAYMENNHSGGPNLATEIGYGLGRRKLVIFVNEKDSRRWQLVEAASSVTFHNLTKGIIYL</sequence>
<name>A0A0F8YN06_9ZZZZ</name>
<proteinExistence type="predicted"/>
<gene>
    <name evidence="1" type="ORF">LCGC14_2876900</name>
</gene>
<organism evidence="1">
    <name type="scientific">marine sediment metagenome</name>
    <dbReference type="NCBI Taxonomy" id="412755"/>
    <lineage>
        <taxon>unclassified sequences</taxon>
        <taxon>metagenomes</taxon>
        <taxon>ecological metagenomes</taxon>
    </lineage>
</organism>
<feature type="non-terminal residue" evidence="1">
    <location>
        <position position="86"/>
    </location>
</feature>
<accession>A0A0F8YN06</accession>
<protein>
    <recommendedName>
        <fullName evidence="2">CD-NTase-associated protein 12/Pycsar effector protein TIR domain-containing protein</fullName>
    </recommendedName>
</protein>
<dbReference type="EMBL" id="LAZR01056004">
    <property type="protein sequence ID" value="KKK75125.1"/>
    <property type="molecule type" value="Genomic_DNA"/>
</dbReference>
<comment type="caution">
    <text evidence="1">The sequence shown here is derived from an EMBL/GenBank/DDBJ whole genome shotgun (WGS) entry which is preliminary data.</text>
</comment>